<protein>
    <submittedName>
        <fullName evidence="1">Uncharacterized protein</fullName>
    </submittedName>
</protein>
<evidence type="ECO:0000313" key="1">
    <source>
        <dbReference type="EMBL" id="KAF3700460.1"/>
    </source>
</evidence>
<dbReference type="AlphaFoldDB" id="A0A6G1QCR3"/>
<keyword evidence="2" id="KW-1185">Reference proteome</keyword>
<reference evidence="1 2" key="1">
    <citation type="submission" date="2019-02" db="EMBL/GenBank/DDBJ databases">
        <title>Opniocepnalus argus genome.</title>
        <authorList>
            <person name="Zhou C."/>
            <person name="Xiao S."/>
        </authorList>
    </citation>
    <scope>NUCLEOTIDE SEQUENCE [LARGE SCALE GENOMIC DNA]</scope>
    <source>
        <strain evidence="1">OARG1902GOOAL</strain>
        <tissue evidence="1">Muscle</tissue>
    </source>
</reference>
<organism evidence="1 2">
    <name type="scientific">Channa argus</name>
    <name type="common">Northern snakehead</name>
    <name type="synonym">Ophicephalus argus</name>
    <dbReference type="NCBI Taxonomy" id="215402"/>
    <lineage>
        <taxon>Eukaryota</taxon>
        <taxon>Metazoa</taxon>
        <taxon>Chordata</taxon>
        <taxon>Craniata</taxon>
        <taxon>Vertebrata</taxon>
        <taxon>Euteleostomi</taxon>
        <taxon>Actinopterygii</taxon>
        <taxon>Neopterygii</taxon>
        <taxon>Teleostei</taxon>
        <taxon>Neoteleostei</taxon>
        <taxon>Acanthomorphata</taxon>
        <taxon>Anabantaria</taxon>
        <taxon>Anabantiformes</taxon>
        <taxon>Channoidei</taxon>
        <taxon>Channidae</taxon>
        <taxon>Channa</taxon>
    </lineage>
</organism>
<sequence length="85" mass="9411">MLAYVVSPQRNREPTLSVYQQHGFSAVLQHVPIAPESLSNLCMCCFALLHCHTSILFPASCGRALLFWMLSIPVCRSHPSLTLAV</sequence>
<dbReference type="EMBL" id="CM015726">
    <property type="protein sequence ID" value="KAF3700460.1"/>
    <property type="molecule type" value="Genomic_DNA"/>
</dbReference>
<dbReference type="Proteomes" id="UP000503349">
    <property type="component" value="Chromosome 15"/>
</dbReference>
<gene>
    <name evidence="1" type="ORF">EXN66_Car016147</name>
</gene>
<accession>A0A6G1QCR3</accession>
<evidence type="ECO:0000313" key="2">
    <source>
        <dbReference type="Proteomes" id="UP000503349"/>
    </source>
</evidence>
<reference evidence="2" key="2">
    <citation type="submission" date="2019-02" db="EMBL/GenBank/DDBJ databases">
        <title>Opniocepnalus argus Var Kimnra genome.</title>
        <authorList>
            <person name="Zhou C."/>
            <person name="Xiao S."/>
        </authorList>
    </citation>
    <scope>NUCLEOTIDE SEQUENCE [LARGE SCALE GENOMIC DNA]</scope>
</reference>
<name>A0A6G1QCR3_CHAAH</name>
<proteinExistence type="predicted"/>